<name>A0ABU7E483_9TELE</name>
<dbReference type="Pfam" id="PF00041">
    <property type="entry name" value="fn3"/>
    <property type="match status" value="1"/>
</dbReference>
<feature type="non-terminal residue" evidence="2">
    <location>
        <position position="1"/>
    </location>
</feature>
<dbReference type="InterPro" id="IPR003961">
    <property type="entry name" value="FN3_dom"/>
</dbReference>
<dbReference type="CDD" id="cd00063">
    <property type="entry name" value="FN3"/>
    <property type="match status" value="2"/>
</dbReference>
<feature type="domain" description="Fibronectin type-III" evidence="1">
    <location>
        <begin position="31"/>
        <end position="125"/>
    </location>
</feature>
<organism evidence="2 3">
    <name type="scientific">Characodon lateralis</name>
    <dbReference type="NCBI Taxonomy" id="208331"/>
    <lineage>
        <taxon>Eukaryota</taxon>
        <taxon>Metazoa</taxon>
        <taxon>Chordata</taxon>
        <taxon>Craniata</taxon>
        <taxon>Vertebrata</taxon>
        <taxon>Euteleostomi</taxon>
        <taxon>Actinopterygii</taxon>
        <taxon>Neopterygii</taxon>
        <taxon>Teleostei</taxon>
        <taxon>Neoteleostei</taxon>
        <taxon>Acanthomorphata</taxon>
        <taxon>Ovalentaria</taxon>
        <taxon>Atherinomorphae</taxon>
        <taxon>Cyprinodontiformes</taxon>
        <taxon>Goodeidae</taxon>
        <taxon>Characodon</taxon>
    </lineage>
</organism>
<proteinExistence type="predicted"/>
<dbReference type="EMBL" id="JAHUTJ010044631">
    <property type="protein sequence ID" value="MED6282049.1"/>
    <property type="molecule type" value="Genomic_DNA"/>
</dbReference>
<dbReference type="PROSITE" id="PS50853">
    <property type="entry name" value="FN3"/>
    <property type="match status" value="2"/>
</dbReference>
<comment type="caution">
    <text evidence="2">The sequence shown here is derived from an EMBL/GenBank/DDBJ whole genome shotgun (WGS) entry which is preliminary data.</text>
</comment>
<dbReference type="SUPFAM" id="SSF49265">
    <property type="entry name" value="Fibronectin type III"/>
    <property type="match status" value="1"/>
</dbReference>
<evidence type="ECO:0000313" key="3">
    <source>
        <dbReference type="Proteomes" id="UP001352852"/>
    </source>
</evidence>
<sequence length="160" mass="17419">YLYELEASTAGGTGLSDKYAIHTPVTCPTGIPAPYNVIVSGPYSISLTWSPPAQLNSRQPVFYNVLLNSGTQNAISRHAGQDLHLFVTDLEPFTTYYIRVQACQNDGCGVGEGVYICTFEKAPEGLQPPTVKALGPSVLEIDWTPPKKPNGLITSYHIYR</sequence>
<accession>A0ABU7E483</accession>
<gene>
    <name evidence="2" type="ORF">CHARACLAT_027968</name>
</gene>
<reference evidence="2 3" key="1">
    <citation type="submission" date="2021-06" db="EMBL/GenBank/DDBJ databases">
        <authorList>
            <person name="Palmer J.M."/>
        </authorList>
    </citation>
    <scope>NUCLEOTIDE SEQUENCE [LARGE SCALE GENOMIC DNA]</scope>
    <source>
        <strain evidence="2 3">CL_MEX2019</strain>
        <tissue evidence="2">Muscle</tissue>
    </source>
</reference>
<keyword evidence="3" id="KW-1185">Reference proteome</keyword>
<evidence type="ECO:0000313" key="2">
    <source>
        <dbReference type="EMBL" id="MED6282049.1"/>
    </source>
</evidence>
<protein>
    <recommendedName>
        <fullName evidence="1">Fibronectin type-III domain-containing protein</fullName>
    </recommendedName>
</protein>
<dbReference type="Gene3D" id="2.60.40.10">
    <property type="entry name" value="Immunoglobulins"/>
    <property type="match status" value="2"/>
</dbReference>
<dbReference type="InterPro" id="IPR013783">
    <property type="entry name" value="Ig-like_fold"/>
</dbReference>
<dbReference type="PANTHER" id="PTHR46957:SF3">
    <property type="entry name" value="CYTOKINE RECEPTOR"/>
    <property type="match status" value="1"/>
</dbReference>
<dbReference type="SMART" id="SM00060">
    <property type="entry name" value="FN3"/>
    <property type="match status" value="1"/>
</dbReference>
<feature type="domain" description="Fibronectin type-III" evidence="1">
    <location>
        <begin position="127"/>
        <end position="160"/>
    </location>
</feature>
<dbReference type="InterPro" id="IPR036116">
    <property type="entry name" value="FN3_sf"/>
</dbReference>
<dbReference type="Proteomes" id="UP001352852">
    <property type="component" value="Unassembled WGS sequence"/>
</dbReference>
<evidence type="ECO:0000259" key="1">
    <source>
        <dbReference type="PROSITE" id="PS50853"/>
    </source>
</evidence>
<dbReference type="InterPro" id="IPR050713">
    <property type="entry name" value="RTP_Phos/Ushers"/>
</dbReference>
<dbReference type="PANTHER" id="PTHR46957">
    <property type="entry name" value="CYTOKINE RECEPTOR"/>
    <property type="match status" value="1"/>
</dbReference>